<dbReference type="InterPro" id="IPR041696">
    <property type="entry name" value="PKD_3"/>
</dbReference>
<evidence type="ECO:0000256" key="1">
    <source>
        <dbReference type="SAM" id="SignalP"/>
    </source>
</evidence>
<dbReference type="EMBL" id="JAATLI010000004">
    <property type="protein sequence ID" value="NJC17666.1"/>
    <property type="molecule type" value="Genomic_DNA"/>
</dbReference>
<keyword evidence="6" id="KW-1185">Reference proteome</keyword>
<evidence type="ECO:0000313" key="6">
    <source>
        <dbReference type="Proteomes" id="UP001302374"/>
    </source>
</evidence>
<evidence type="ECO:0000259" key="2">
    <source>
        <dbReference type="Pfam" id="PF16820"/>
    </source>
</evidence>
<name>A0A7X6BJ45_9BACT</name>
<accession>A0A7X6BJ45</accession>
<dbReference type="PROSITE" id="PS51257">
    <property type="entry name" value="PROKAR_LIPOPROTEIN"/>
    <property type="match status" value="1"/>
</dbReference>
<dbReference type="Proteomes" id="UP000576368">
    <property type="component" value="Unassembled WGS sequence"/>
</dbReference>
<reference evidence="3 5" key="2">
    <citation type="submission" date="2020-03" db="EMBL/GenBank/DDBJ databases">
        <title>Genomic Encyclopedia of Type Strains, Phase IV (KMG-IV): sequencing the most valuable type-strain genomes for metagenomic binning, comparative biology and taxonomic classification.</title>
        <authorList>
            <person name="Goeker M."/>
        </authorList>
    </citation>
    <scope>NUCLEOTIDE SEQUENCE [LARGE SCALE GENOMIC DNA]</scope>
    <source>
        <strain evidence="3 5">DSM 105722</strain>
    </source>
</reference>
<feature type="signal peptide" evidence="1">
    <location>
        <begin position="1"/>
        <end position="22"/>
    </location>
</feature>
<proteinExistence type="predicted"/>
<feature type="chain" id="PRO_5031219142" description="Bacteroidetes PKD-like domain-containing protein" evidence="1">
    <location>
        <begin position="23"/>
        <end position="560"/>
    </location>
</feature>
<evidence type="ECO:0000313" key="5">
    <source>
        <dbReference type="Proteomes" id="UP000576368"/>
    </source>
</evidence>
<feature type="domain" description="Bacteroidetes PKD-like" evidence="2">
    <location>
        <begin position="118"/>
        <end position="182"/>
    </location>
</feature>
<evidence type="ECO:0000313" key="3">
    <source>
        <dbReference type="EMBL" id="NJC17666.1"/>
    </source>
</evidence>
<dbReference type="Pfam" id="PF16820">
    <property type="entry name" value="PKD_3"/>
    <property type="match status" value="2"/>
</dbReference>
<feature type="domain" description="Bacteroidetes PKD-like" evidence="2">
    <location>
        <begin position="34"/>
        <end position="99"/>
    </location>
</feature>
<evidence type="ECO:0000313" key="4">
    <source>
        <dbReference type="EMBL" id="WOF13378.1"/>
    </source>
</evidence>
<dbReference type="Proteomes" id="UP001302374">
    <property type="component" value="Chromosome"/>
</dbReference>
<reference evidence="4 6" key="1">
    <citation type="submission" date="2019-09" db="EMBL/GenBank/DDBJ databases">
        <title>Butyricimonas paravirosa DSM 105722 (=214-4 = JCM 18677 = CCUG 65563).</title>
        <authorList>
            <person name="Le Roy T."/>
            <person name="Cani P.D."/>
        </authorList>
    </citation>
    <scope>NUCLEOTIDE SEQUENCE [LARGE SCALE GENOMIC DNA]</scope>
    <source>
        <strain evidence="4 6">DSM 105722</strain>
    </source>
</reference>
<organism evidence="3 5">
    <name type="scientific">Butyricimonas paravirosa</name>
    <dbReference type="NCBI Taxonomy" id="1472417"/>
    <lineage>
        <taxon>Bacteria</taxon>
        <taxon>Pseudomonadati</taxon>
        <taxon>Bacteroidota</taxon>
        <taxon>Bacteroidia</taxon>
        <taxon>Bacteroidales</taxon>
        <taxon>Odoribacteraceae</taxon>
        <taxon>Butyricimonas</taxon>
    </lineage>
</organism>
<dbReference type="RefSeq" id="WP_118303378.1">
    <property type="nucleotide sequence ID" value="NZ_BMPA01000004.1"/>
</dbReference>
<protein>
    <recommendedName>
        <fullName evidence="2">Bacteroidetes PKD-like domain-containing protein</fullName>
    </recommendedName>
</protein>
<keyword evidence="1" id="KW-0732">Signal</keyword>
<gene>
    <name evidence="4" type="ORF">F1644_14390</name>
    <name evidence="3" type="ORF">GGR15_001281</name>
</gene>
<dbReference type="EMBL" id="CP043839">
    <property type="protein sequence ID" value="WOF13378.1"/>
    <property type="molecule type" value="Genomic_DNA"/>
</dbReference>
<dbReference type="GeneID" id="86892503"/>
<sequence>MRKDVLLKLVLLVMLFIGMFTACDDDEKVKVGNPDVAFNTETGEYRVKVGKEVLLQATVSDAMNPLCSWKLNGKIVSTDTTYLFRGEQVGDYFVNFKIDAENGSIEKQVKVSVLDKLPPEVTLDDAAVVMSGRDRSFGAEVSNPEGATYMWVLNGEIVCQDSLFVFNREDVRMYDLSLVVKNEDGATAKSMTVTVVPLAPPKLIFNDGRYRTVSDNRITNFSVPLGRELVLSPYPIDITEKAVYEWQVDGVKQSETTSYFKFAPTAQGRYYITVTATEGGQTASTETYVECVDPEGTHRNWPTDGSSARFTEVFEYIPAPGQFVNFPVGSTEADALAKGKTILDPSTPYLSLGAYGGYVVIGFDHSVENVPGEYDLILEGNAFAGSSEPGIVWVMQDENGNGLPDDTWYELKGSASAEEMSRKYVITYYRPTQERGNSIWSDNYGNAGSVDVNGYHGQTFFFPMFIEEDFMHFGTRLASKVEIRGGLWYNGEYDWGYVDNYGTDKSCFKIDNAIQVDGTPANLKYIDFVMIQTSVNQKAGVLGESSTEFLDGYDYHLKNK</sequence>
<dbReference type="AlphaFoldDB" id="A0A7X6BJ45"/>